<reference evidence="1 2" key="1">
    <citation type="submission" date="2018-06" db="EMBL/GenBank/DDBJ databases">
        <authorList>
            <consortium name="Pathogen Informatics"/>
            <person name="Doyle S."/>
        </authorList>
    </citation>
    <scope>NUCLEOTIDE SEQUENCE [LARGE SCALE GENOMIC DNA]</scope>
    <source>
        <strain evidence="1 2">NCTC13063</strain>
    </source>
</reference>
<protein>
    <submittedName>
        <fullName evidence="1">Uncharacterized protein</fullName>
    </submittedName>
</protein>
<sequence>MTGRTPVSGTGKTLPYSINIKKDPSHEESFSYLNTSIFIL</sequence>
<organism evidence="1 2">
    <name type="scientific">Segatella buccae</name>
    <dbReference type="NCBI Taxonomy" id="28126"/>
    <lineage>
        <taxon>Bacteria</taxon>
        <taxon>Pseudomonadati</taxon>
        <taxon>Bacteroidota</taxon>
        <taxon>Bacteroidia</taxon>
        <taxon>Bacteroidales</taxon>
        <taxon>Prevotellaceae</taxon>
        <taxon>Segatella</taxon>
    </lineage>
</organism>
<accession>A0AAQ1ZJL6</accession>
<evidence type="ECO:0000313" key="1">
    <source>
        <dbReference type="EMBL" id="SUB80845.1"/>
    </source>
</evidence>
<dbReference type="EMBL" id="UGTJ01000001">
    <property type="protein sequence ID" value="SUB80845.1"/>
    <property type="molecule type" value="Genomic_DNA"/>
</dbReference>
<evidence type="ECO:0000313" key="2">
    <source>
        <dbReference type="Proteomes" id="UP000255283"/>
    </source>
</evidence>
<comment type="caution">
    <text evidence="1">The sequence shown here is derived from an EMBL/GenBank/DDBJ whole genome shotgun (WGS) entry which is preliminary data.</text>
</comment>
<proteinExistence type="predicted"/>
<dbReference type="Proteomes" id="UP000255283">
    <property type="component" value="Unassembled WGS sequence"/>
</dbReference>
<dbReference type="AlphaFoldDB" id="A0AAQ1ZJL6"/>
<gene>
    <name evidence="1" type="ORF">NCTC13063_02146</name>
</gene>
<name>A0AAQ1ZJL6_9BACT</name>